<dbReference type="VEuPathDB" id="AmoebaDB:ACA1_018000"/>
<dbReference type="RefSeq" id="XP_004335754.1">
    <property type="nucleotide sequence ID" value="XM_004335706.1"/>
</dbReference>
<dbReference type="InterPro" id="IPR001466">
    <property type="entry name" value="Beta-lactam-related"/>
</dbReference>
<dbReference type="EMBL" id="KB008079">
    <property type="protein sequence ID" value="ELR13741.1"/>
    <property type="molecule type" value="Genomic_DNA"/>
</dbReference>
<evidence type="ECO:0000313" key="4">
    <source>
        <dbReference type="Proteomes" id="UP000011083"/>
    </source>
</evidence>
<gene>
    <name evidence="3" type="ORF">ACA1_018000</name>
</gene>
<evidence type="ECO:0000259" key="2">
    <source>
        <dbReference type="Pfam" id="PF00144"/>
    </source>
</evidence>
<protein>
    <submittedName>
        <fullName evidence="3">Betalactamase</fullName>
    </submittedName>
</protein>
<evidence type="ECO:0000256" key="1">
    <source>
        <dbReference type="ARBA" id="ARBA00038473"/>
    </source>
</evidence>
<organism evidence="3 4">
    <name type="scientific">Acanthamoeba castellanii (strain ATCC 30010 / Neff)</name>
    <dbReference type="NCBI Taxonomy" id="1257118"/>
    <lineage>
        <taxon>Eukaryota</taxon>
        <taxon>Amoebozoa</taxon>
        <taxon>Discosea</taxon>
        <taxon>Longamoebia</taxon>
        <taxon>Centramoebida</taxon>
        <taxon>Acanthamoebidae</taxon>
        <taxon>Acanthamoeba</taxon>
    </lineage>
</organism>
<dbReference type="PANTHER" id="PTHR22935">
    <property type="entry name" value="PENICILLIN-BINDING PROTEIN"/>
    <property type="match status" value="1"/>
</dbReference>
<dbReference type="AlphaFoldDB" id="L8GNE4"/>
<dbReference type="OrthoDB" id="5946976at2759"/>
<keyword evidence="4" id="KW-1185">Reference proteome</keyword>
<dbReference type="KEGG" id="acan:ACA1_018000"/>
<dbReference type="SUPFAM" id="SSF56601">
    <property type="entry name" value="beta-lactamase/transpeptidase-like"/>
    <property type="match status" value="1"/>
</dbReference>
<dbReference type="PANTHER" id="PTHR22935:SF95">
    <property type="entry name" value="BETA-LACTAMASE-LIKE 1-RELATED"/>
    <property type="match status" value="1"/>
</dbReference>
<dbReference type="Gene3D" id="3.40.710.10">
    <property type="entry name" value="DD-peptidase/beta-lactamase superfamily"/>
    <property type="match status" value="1"/>
</dbReference>
<dbReference type="Proteomes" id="UP000011083">
    <property type="component" value="Unassembled WGS sequence"/>
</dbReference>
<evidence type="ECO:0000313" key="3">
    <source>
        <dbReference type="EMBL" id="ELR13741.1"/>
    </source>
</evidence>
<comment type="similarity">
    <text evidence="1">Belongs to the beta-lactamase family.</text>
</comment>
<dbReference type="InterPro" id="IPR012338">
    <property type="entry name" value="Beta-lactam/transpept-like"/>
</dbReference>
<dbReference type="Pfam" id="PF00144">
    <property type="entry name" value="Beta-lactamase"/>
    <property type="match status" value="1"/>
</dbReference>
<dbReference type="InterPro" id="IPR051478">
    <property type="entry name" value="Beta-lactamase-like_AB/R"/>
</dbReference>
<proteinExistence type="inferred from homology"/>
<reference evidence="3 4" key="1">
    <citation type="journal article" date="2013" name="Genome Biol.">
        <title>Genome of Acanthamoeba castellanii highlights extensive lateral gene transfer and early evolution of tyrosine kinase signaling.</title>
        <authorList>
            <person name="Clarke M."/>
            <person name="Lohan A.J."/>
            <person name="Liu B."/>
            <person name="Lagkouvardos I."/>
            <person name="Roy S."/>
            <person name="Zafar N."/>
            <person name="Bertelli C."/>
            <person name="Schilde C."/>
            <person name="Kianianmomeni A."/>
            <person name="Burglin T.R."/>
            <person name="Frech C."/>
            <person name="Turcotte B."/>
            <person name="Kopec K.O."/>
            <person name="Synnott J.M."/>
            <person name="Choo C."/>
            <person name="Paponov I."/>
            <person name="Finkler A."/>
            <person name="Soon Heng Tan C."/>
            <person name="Hutchins A.P."/>
            <person name="Weinmeier T."/>
            <person name="Rattei T."/>
            <person name="Chu J.S."/>
            <person name="Gimenez G."/>
            <person name="Irimia M."/>
            <person name="Rigden D.J."/>
            <person name="Fitzpatrick D.A."/>
            <person name="Lorenzo-Morales J."/>
            <person name="Bateman A."/>
            <person name="Chiu C.H."/>
            <person name="Tang P."/>
            <person name="Hegemann P."/>
            <person name="Fromm H."/>
            <person name="Raoult D."/>
            <person name="Greub G."/>
            <person name="Miranda-Saavedra D."/>
            <person name="Chen N."/>
            <person name="Nash P."/>
            <person name="Ginger M.L."/>
            <person name="Horn M."/>
            <person name="Schaap P."/>
            <person name="Caler L."/>
            <person name="Loftus B."/>
        </authorList>
    </citation>
    <scope>NUCLEOTIDE SEQUENCE [LARGE SCALE GENOMIC DNA]</scope>
    <source>
        <strain evidence="3 4">Neff</strain>
    </source>
</reference>
<name>L8GNE4_ACACF</name>
<sequence length="349" mass="38300">MAGLPRSSPCGGLWGDCNVTTDEILRRINSQKTIQPIDTRPSYSNFGFALLGRLLEELVGESFESYVEKNILQSLNMTNTGFTFTPEVKSKMAVGYFDGTDQPAPLYDLGWEAPAGQMYSTVEDLCHLMSLIFRDLTSMGMPWENLLLTYPGNPNYWQKGKSGAVFGYTAEIMMIPELKLGVAVLMNGGLGGPALTAALQANAVLVPPLTQLLSQVQVPPALPPHPQNIVGSYKAYNTDPLPPIFQGITADVRLIQDETNRTRVLITIYIGHGTTPFFSALLDYYEAFNKDPNQLILQVAISSTHPDLCEEVLGGGNQLVYFTMNPTTGVATTFELKGLYYGFIFHHAL</sequence>
<accession>L8GNE4</accession>
<dbReference type="GeneID" id="14914304"/>
<feature type="domain" description="Beta-lactamase-related" evidence="2">
    <location>
        <begin position="2"/>
        <end position="193"/>
    </location>
</feature>
<dbReference type="STRING" id="1257118.L8GNE4"/>